<reference evidence="4" key="1">
    <citation type="submission" date="2015-02" db="EMBL/GenBank/DDBJ databases">
        <title>Genome Assembly of Bacillaceae bacterium MTCC 8252.</title>
        <authorList>
            <person name="Verma A."/>
            <person name="Khatri I."/>
            <person name="Mual P."/>
            <person name="Subramanian S."/>
            <person name="Krishnamurthi S."/>
        </authorList>
    </citation>
    <scope>NUCLEOTIDE SEQUENCE [LARGE SCALE GENOMIC DNA]</scope>
    <source>
        <strain evidence="4">MTCC 8252</strain>
    </source>
</reference>
<comment type="caution">
    <text evidence="4">The sequence shown here is derived from an EMBL/GenBank/DDBJ whole genome shotgun (WGS) entry which is preliminary data.</text>
</comment>
<dbReference type="RefSeq" id="WP_052717079.1">
    <property type="nucleotide sequence ID" value="NZ_JWIQ02000004.1"/>
</dbReference>
<keyword evidence="5" id="KW-1185">Reference proteome</keyword>
<dbReference type="GO" id="GO:0030288">
    <property type="term" value="C:outer membrane-bounded periplasmic space"/>
    <property type="evidence" value="ECO:0007669"/>
    <property type="project" value="TreeGrafter"/>
</dbReference>
<dbReference type="SMART" id="SM00646">
    <property type="entry name" value="Ami_3"/>
    <property type="match status" value="1"/>
</dbReference>
<sequence length="273" mass="30525">MVRIAYGAGHGGGGSTRGKRAPDGEYEWNFNNKVVQALEAELRTYENVELLRTDDSTGTVDVPLAARTERARNWGCDIYVSVHHNVLGTNWGNHSGVETYTYLGSQPRSERLARAVHPRIVRAMGIRDRGMKKENFHVVRAFKDLPVAAVLTEGGFMDSTIDSKKLRDDSIMRAQGTAIACGIAEYAGLKKKAALLTNSPFAAFGRFRIYTGTFKDDAEAEKYAKLIENRLGYQPFVQDRRIWTGVFQTFESAQEAQRKIRGEFGLNPSVREE</sequence>
<proteinExistence type="predicted"/>
<dbReference type="Gene3D" id="3.40.630.40">
    <property type="entry name" value="Zn-dependent exopeptidases"/>
    <property type="match status" value="1"/>
</dbReference>
<accession>A0A0F5IBK4</accession>
<evidence type="ECO:0000259" key="3">
    <source>
        <dbReference type="SMART" id="SM00646"/>
    </source>
</evidence>
<dbReference type="EMBL" id="JWIR02000012">
    <property type="protein sequence ID" value="KKB42527.1"/>
    <property type="molecule type" value="Genomic_DNA"/>
</dbReference>
<evidence type="ECO:0000313" key="5">
    <source>
        <dbReference type="Proteomes" id="UP000031563"/>
    </source>
</evidence>
<keyword evidence="1" id="KW-0378">Hydrolase</keyword>
<dbReference type="Proteomes" id="UP000031563">
    <property type="component" value="Unassembled WGS sequence"/>
</dbReference>
<dbReference type="SUPFAM" id="SSF53187">
    <property type="entry name" value="Zn-dependent exopeptidases"/>
    <property type="match status" value="1"/>
</dbReference>
<dbReference type="GO" id="GO:0009253">
    <property type="term" value="P:peptidoglycan catabolic process"/>
    <property type="evidence" value="ECO:0007669"/>
    <property type="project" value="InterPro"/>
</dbReference>
<dbReference type="InterPro" id="IPR002508">
    <property type="entry name" value="MurNAc-LAA_cat"/>
</dbReference>
<dbReference type="InterPro" id="IPR050695">
    <property type="entry name" value="N-acetylmuramoyl_amidase_3"/>
</dbReference>
<feature type="region of interest" description="Disordered" evidence="2">
    <location>
        <begin position="1"/>
        <end position="20"/>
    </location>
</feature>
<evidence type="ECO:0000256" key="1">
    <source>
        <dbReference type="ARBA" id="ARBA00022801"/>
    </source>
</evidence>
<evidence type="ECO:0000256" key="2">
    <source>
        <dbReference type="SAM" id="MobiDB-lite"/>
    </source>
</evidence>
<dbReference type="Pfam" id="PF01520">
    <property type="entry name" value="Amidase_3"/>
    <property type="match status" value="1"/>
</dbReference>
<dbReference type="CDD" id="cd02696">
    <property type="entry name" value="MurNAc-LAA"/>
    <property type="match status" value="1"/>
</dbReference>
<dbReference type="STRING" id="1221996.QY95_00376"/>
<organism evidence="4 5">
    <name type="scientific">Bacillus thermotolerans</name>
    <name type="common">Quasibacillus thermotolerans</name>
    <dbReference type="NCBI Taxonomy" id="1221996"/>
    <lineage>
        <taxon>Bacteria</taxon>
        <taxon>Bacillati</taxon>
        <taxon>Bacillota</taxon>
        <taxon>Bacilli</taxon>
        <taxon>Bacillales</taxon>
        <taxon>Bacillaceae</taxon>
        <taxon>Bacillus</taxon>
    </lineage>
</organism>
<dbReference type="AlphaFoldDB" id="A0A0F5IBK4"/>
<accession>A0A0F5I0I1</accession>
<protein>
    <submittedName>
        <fullName evidence="4">N-acetylmuramoyl-L-alanine amidase</fullName>
    </submittedName>
</protein>
<gene>
    <name evidence="4" type="ORF">QY95_00376</name>
</gene>
<dbReference type="GO" id="GO:0008745">
    <property type="term" value="F:N-acetylmuramoyl-L-alanine amidase activity"/>
    <property type="evidence" value="ECO:0007669"/>
    <property type="project" value="InterPro"/>
</dbReference>
<evidence type="ECO:0000313" key="4">
    <source>
        <dbReference type="EMBL" id="KKB42527.1"/>
    </source>
</evidence>
<name>A0A0F5IBK4_BACTR</name>
<dbReference type="PANTHER" id="PTHR30404:SF0">
    <property type="entry name" value="N-ACETYLMURAMOYL-L-ALANINE AMIDASE AMIC"/>
    <property type="match status" value="1"/>
</dbReference>
<feature type="domain" description="MurNAc-LAA" evidence="3">
    <location>
        <begin position="68"/>
        <end position="184"/>
    </location>
</feature>
<dbReference type="PANTHER" id="PTHR30404">
    <property type="entry name" value="N-ACETYLMURAMOYL-L-ALANINE AMIDASE"/>
    <property type="match status" value="1"/>
</dbReference>